<organism evidence="2 3">
    <name type="scientific">Amycolatopsis acidicola</name>
    <dbReference type="NCBI Taxonomy" id="2596893"/>
    <lineage>
        <taxon>Bacteria</taxon>
        <taxon>Bacillati</taxon>
        <taxon>Actinomycetota</taxon>
        <taxon>Actinomycetes</taxon>
        <taxon>Pseudonocardiales</taxon>
        <taxon>Pseudonocardiaceae</taxon>
        <taxon>Amycolatopsis</taxon>
    </lineage>
</organism>
<dbReference type="Proteomes" id="UP000319769">
    <property type="component" value="Unassembled WGS sequence"/>
</dbReference>
<evidence type="ECO:0000313" key="2">
    <source>
        <dbReference type="EMBL" id="KAA9158089.1"/>
    </source>
</evidence>
<name>A0A5N0V1C4_9PSEU</name>
<dbReference type="Pfam" id="PF11578">
    <property type="entry name" value="DUF3237"/>
    <property type="match status" value="1"/>
</dbReference>
<dbReference type="AlphaFoldDB" id="A0A5N0V1C4"/>
<dbReference type="InterPro" id="IPR020915">
    <property type="entry name" value="UPF0311"/>
</dbReference>
<proteinExistence type="inferred from homology"/>
<evidence type="ECO:0000313" key="3">
    <source>
        <dbReference type="Proteomes" id="UP000319769"/>
    </source>
</evidence>
<dbReference type="EMBL" id="VMNW02000037">
    <property type="protein sequence ID" value="KAA9158089.1"/>
    <property type="molecule type" value="Genomic_DNA"/>
</dbReference>
<evidence type="ECO:0000256" key="1">
    <source>
        <dbReference type="HAMAP-Rule" id="MF_00775"/>
    </source>
</evidence>
<accession>A0A5N0V1C4</accession>
<dbReference type="HAMAP" id="MF_00775">
    <property type="entry name" value="UPF0311"/>
    <property type="match status" value="1"/>
</dbReference>
<dbReference type="PANTHER" id="PTHR37315:SF1">
    <property type="entry name" value="UPF0311 PROTEIN BLR7842"/>
    <property type="match status" value="1"/>
</dbReference>
<comment type="caution">
    <text evidence="2">The sequence shown here is derived from an EMBL/GenBank/DDBJ whole genome shotgun (WGS) entry which is preliminary data.</text>
</comment>
<dbReference type="Gene3D" id="2.40.160.20">
    <property type="match status" value="1"/>
</dbReference>
<dbReference type="OrthoDB" id="3368702at2"/>
<gene>
    <name evidence="2" type="ORF">FPZ12_023595</name>
</gene>
<dbReference type="PANTHER" id="PTHR37315">
    <property type="entry name" value="UPF0311 PROTEIN BLR7842"/>
    <property type="match status" value="1"/>
</dbReference>
<reference evidence="2" key="1">
    <citation type="submission" date="2019-09" db="EMBL/GenBank/DDBJ databases">
        <authorList>
            <person name="Teo W.F.A."/>
            <person name="Duangmal K."/>
        </authorList>
    </citation>
    <scope>NUCLEOTIDE SEQUENCE [LARGE SCALE GENOMIC DNA]</scope>
    <source>
        <strain evidence="2">K81G1</strain>
    </source>
</reference>
<sequence>MAAGGRRNPGAVHRPAAGFVAAHRGEGGSMTHPALALELVARLEVTIGEPIDGGDTPAGRRRVIPITGGTVAGPLLRGEVLALGADWSLLRGDGVPSVTAKYLIRTHDGVVLTVTNTGTITVGPGGASGLTTPKIEAPAGEYAWLNDAVLVGTLVPLAGGGGVSLEFHRVQAG</sequence>
<keyword evidence="3" id="KW-1185">Reference proteome</keyword>
<protein>
    <recommendedName>
        <fullName evidence="1">UPF0311 protein FPZ12_023595</fullName>
    </recommendedName>
</protein>
<comment type="similarity">
    <text evidence="1">Belongs to the UPF0311 family.</text>
</comment>